<evidence type="ECO:0000313" key="8">
    <source>
        <dbReference type="EMBL" id="MCY9596989.1"/>
    </source>
</evidence>
<feature type="domain" description="F5/8 type C" evidence="6">
    <location>
        <begin position="82"/>
        <end position="225"/>
    </location>
</feature>
<comment type="similarity">
    <text evidence="1">Belongs to the glycosyl hydrolase 20 family.</text>
</comment>
<dbReference type="SUPFAM" id="SSF51445">
    <property type="entry name" value="(Trans)glycosidases"/>
    <property type="match status" value="1"/>
</dbReference>
<evidence type="ECO:0000256" key="4">
    <source>
        <dbReference type="SAM" id="MobiDB-lite"/>
    </source>
</evidence>
<keyword evidence="11" id="KW-1185">Reference proteome</keyword>
<dbReference type="Pfam" id="PF00754">
    <property type="entry name" value="F5_F8_type_C"/>
    <property type="match status" value="1"/>
</dbReference>
<dbReference type="EMBL" id="JAMDMJ010000015">
    <property type="protein sequence ID" value="MCY9596989.1"/>
    <property type="molecule type" value="Genomic_DNA"/>
</dbReference>
<feature type="domain" description="SLH" evidence="7">
    <location>
        <begin position="1404"/>
        <end position="1464"/>
    </location>
</feature>
<gene>
    <name evidence="8" type="ORF">M5X16_14525</name>
    <name evidence="9" type="ORF">PC41400_19405</name>
</gene>
<dbReference type="InterPro" id="IPR008979">
    <property type="entry name" value="Galactose-bd-like_sf"/>
</dbReference>
<dbReference type="Proteomes" id="UP000288943">
    <property type="component" value="Chromosome"/>
</dbReference>
<dbReference type="Pfam" id="PF22633">
    <property type="entry name" value="F5_F8_type_C_2"/>
    <property type="match status" value="1"/>
</dbReference>
<dbReference type="InterPro" id="IPR015883">
    <property type="entry name" value="Glyco_hydro_20_cat"/>
</dbReference>
<dbReference type="GeneID" id="95376965"/>
<evidence type="ECO:0000259" key="6">
    <source>
        <dbReference type="PROSITE" id="PS50022"/>
    </source>
</evidence>
<dbReference type="PANTHER" id="PTHR43678">
    <property type="entry name" value="PUTATIVE (AFU_ORTHOLOGUE AFUA_2G00640)-RELATED"/>
    <property type="match status" value="1"/>
</dbReference>
<dbReference type="PANTHER" id="PTHR43678:SF1">
    <property type="entry name" value="BETA-N-ACETYLHEXOSAMINIDASE"/>
    <property type="match status" value="1"/>
</dbReference>
<reference evidence="9 10" key="1">
    <citation type="submission" date="2018-01" db="EMBL/GenBank/DDBJ databases">
        <title>The whole genome sequencing and assembly of Paenibacillus chitinolyticus KCCM 41400 strain.</title>
        <authorList>
            <person name="Kim J.-Y."/>
            <person name="Park M.-K."/>
            <person name="Lee Y.-J."/>
            <person name="Yi H."/>
            <person name="Bahn Y.-S."/>
            <person name="Kim J.F."/>
            <person name="Lee D.-W."/>
        </authorList>
    </citation>
    <scope>NUCLEOTIDE SEQUENCE [LARGE SCALE GENOMIC DNA]</scope>
    <source>
        <strain evidence="9 10">KCCM 41400</strain>
    </source>
</reference>
<feature type="chain" id="PRO_5038574737" evidence="5">
    <location>
        <begin position="27"/>
        <end position="1519"/>
    </location>
</feature>
<keyword evidence="5" id="KW-0732">Signal</keyword>
<dbReference type="RefSeq" id="WP_042227036.1">
    <property type="nucleotide sequence ID" value="NZ_CP026520.1"/>
</dbReference>
<feature type="signal peptide" evidence="5">
    <location>
        <begin position="1"/>
        <end position="26"/>
    </location>
</feature>
<keyword evidence="2" id="KW-0378">Hydrolase</keyword>
<dbReference type="InterPro" id="IPR001119">
    <property type="entry name" value="SLH_dom"/>
</dbReference>
<feature type="domain" description="SLH" evidence="7">
    <location>
        <begin position="1466"/>
        <end position="1519"/>
    </location>
</feature>
<dbReference type="InterPro" id="IPR017853">
    <property type="entry name" value="GH"/>
</dbReference>
<keyword evidence="3" id="KW-0326">Glycosidase</keyword>
<dbReference type="InterPro" id="IPR025705">
    <property type="entry name" value="Beta_hexosaminidase_sua/sub"/>
</dbReference>
<proteinExistence type="inferred from homology"/>
<dbReference type="Pfam" id="PF13385">
    <property type="entry name" value="Laminin_G_3"/>
    <property type="match status" value="1"/>
</dbReference>
<evidence type="ECO:0000256" key="2">
    <source>
        <dbReference type="ARBA" id="ARBA00022801"/>
    </source>
</evidence>
<dbReference type="Gene3D" id="3.30.379.10">
    <property type="entry name" value="Chitobiase/beta-hexosaminidase domain 2-like"/>
    <property type="match status" value="1"/>
</dbReference>
<dbReference type="InterPro" id="IPR052764">
    <property type="entry name" value="GH20_Enzymes"/>
</dbReference>
<dbReference type="PRINTS" id="PR00738">
    <property type="entry name" value="GLHYDRLASE20"/>
</dbReference>
<accession>A0A410WZT2</accession>
<evidence type="ECO:0000256" key="3">
    <source>
        <dbReference type="ARBA" id="ARBA00023295"/>
    </source>
</evidence>
<dbReference type="GO" id="GO:0004563">
    <property type="term" value="F:beta-N-acetylhexosaminidase activity"/>
    <property type="evidence" value="ECO:0007669"/>
    <property type="project" value="InterPro"/>
</dbReference>
<dbReference type="InterPro" id="IPR015882">
    <property type="entry name" value="HEX_bac_N"/>
</dbReference>
<feature type="region of interest" description="Disordered" evidence="4">
    <location>
        <begin position="1169"/>
        <end position="1214"/>
    </location>
</feature>
<dbReference type="InterPro" id="IPR029018">
    <property type="entry name" value="Hex-like_dom2"/>
</dbReference>
<dbReference type="PROSITE" id="PS50022">
    <property type="entry name" value="FA58C_3"/>
    <property type="match status" value="2"/>
</dbReference>
<protein>
    <submittedName>
        <fullName evidence="9">Beta-N-acetylhexosaminidase</fullName>
    </submittedName>
    <submittedName>
        <fullName evidence="8">S-layer homology domain-containing protein</fullName>
    </submittedName>
</protein>
<sequence length="1519" mass="165172">MKTYQGTKAKLSFMLTFVLVFSIVLSAGQPAVYAGPNPPGLGADVQTGNALLESPDTPVPEDTYGGSAERPTPGVSPGPLLLTAPAGGTENFALKKSVKVSGNEVDYGLYPEMAVDGDMGTRWSSAKTDDQWFEVDLGGKKEIGQVVIHWQTPAKSYRVLTSVYGDVWENIRENDGLIQCEGGKEVLNFPSREARYVKFQGVERAPASDGILYGYSFYEFEVYKEDPIAKIIGGIQKLDPVVKGQTSLNLPVMPPGYKISVYGSDALPVIDKEGTVHPPLTDRTVQLLLQVESESDPSRKGITGNIGVHVPGLYTQTPDRNPEPKVIPSLREWAGGTGRLALSASSRIVISDPALRQTAETVRADLKEMTGLNPKIVQGKASSGDLFMKLDPAMKHLGAGGYLLDVKESVTITAPETKGVFWATRSVLQILKGDPERRHLPVGTARDYPKYETRGLMIDVARKFYTIDFLRDYVKLLAWYKMTDLQIHLNDDVGVPFKNGQRAAFRLESERYPGLASTDGHYTKEEFRELQRLGSDYRINVIPEIDTPGHSRIFTTYDPSLGTDHTLDISKPATVDFVKSLFDEYIDGYNNGEPTFLGPDVHIGTDEYGGPSKEVFRGYMDMLIKHINSKGKHPYLWGGLNEYAGATPISSEATMDIWYEPYGGPKQAMDLGYDIVNSDTNYMYLVPRLYRDYLNTPFLYRQWEPVKWPGVTLPYGLPRLKGGMFAIWNDISYETGVSMDDSHVRMLPAMQVLSEKMWQGAREGSDYDAFMATAAGIGEAPGVNRLHRVNTDRPDGLVIRYPFDGESEDTSGNKLHGKGENIAFTEGKYGKAAQFRGGKSYVETPIDTMGFGWTVSMWIKPERDNPDDAVLMESPMGKIKLKQGKTGKLGFSKEEYDSVFNYEVPADKWTHLYLTGDAMGVSLYVNGNEYAEKLGLPVRRIQTLMLPVQKIGSETNAFRGALDNVHIYNEFLPLLDVNNLALHQTAESSPLEAPEHTPGNSIDGNLFTRWSSAYDDASWMIVDLGKSQTINKIQIGWETAAEKFKLLVSEDKQTWTNVKGGDTILSSAGKLDTIDFQPVKARYVKFQGVERKPVDGTKYGYSIYEFEVYGDDKMVPYQELIAESAKLLSTGKGRPDIRRQVENLLLEYPVRFETVIDTLRDLNIRLKESIDHSGSDPDSGNPEDGDSGTGTGGGSSGTGGAQPDGGNGLLTLKPGEGGTIRLGSEIGIEIPAGVSKETVTFGIRKITEPSGLIGGGLERVSPVFEVTRSAGTSLVKPIKLTLAYEAGKAGRGRQAAVFTYDLVRKEWTRIGGAAAGGKISVEAPDTGIFAVFAEKEDGANRPPLFRDTAGHWAEEAVSRAAAEGIADGYPDGTFRPDARVTRAEFTVLLARALHLEGTAALPGFADAADIGAWAGTAAAQAVEAGIVDGYEDGTFRPGANITRAEMAVMAARALKLPAKPTAQTGFADDGDIPAWASGYVGAAAGLGLVAGPGGGMFMPGDPATRAEAVTLLLRAAGRK</sequence>
<dbReference type="SUPFAM" id="SSF49785">
    <property type="entry name" value="Galactose-binding domain-like"/>
    <property type="match status" value="2"/>
</dbReference>
<dbReference type="SUPFAM" id="SSF49899">
    <property type="entry name" value="Concanavalin A-like lectins/glucanases"/>
    <property type="match status" value="1"/>
</dbReference>
<dbReference type="Pfam" id="PF00728">
    <property type="entry name" value="Glyco_hydro_20"/>
    <property type="match status" value="1"/>
</dbReference>
<evidence type="ECO:0000256" key="1">
    <source>
        <dbReference type="ARBA" id="ARBA00006285"/>
    </source>
</evidence>
<feature type="compositionally biased region" description="Gly residues" evidence="4">
    <location>
        <begin position="1187"/>
        <end position="1208"/>
    </location>
</feature>
<organism evidence="9 10">
    <name type="scientific">Paenibacillus chitinolyticus</name>
    <dbReference type="NCBI Taxonomy" id="79263"/>
    <lineage>
        <taxon>Bacteria</taxon>
        <taxon>Bacillati</taxon>
        <taxon>Bacillota</taxon>
        <taxon>Bacilli</taxon>
        <taxon>Bacillales</taxon>
        <taxon>Paenibacillaceae</taxon>
        <taxon>Paenibacillus</taxon>
    </lineage>
</organism>
<dbReference type="Pfam" id="PF02838">
    <property type="entry name" value="Glyco_hydro_20b"/>
    <property type="match status" value="1"/>
</dbReference>
<evidence type="ECO:0000259" key="7">
    <source>
        <dbReference type="PROSITE" id="PS51272"/>
    </source>
</evidence>
<name>A0A410WZT2_9BACL</name>
<dbReference type="Gene3D" id="2.60.120.260">
    <property type="entry name" value="Galactose-binding domain-like"/>
    <property type="match status" value="2"/>
</dbReference>
<dbReference type="PROSITE" id="PS51272">
    <property type="entry name" value="SLH"/>
    <property type="match status" value="3"/>
</dbReference>
<reference evidence="8 11" key="2">
    <citation type="submission" date="2022-05" db="EMBL/GenBank/DDBJ databases">
        <title>Genome Sequencing of Bee-Associated Microbes.</title>
        <authorList>
            <person name="Dunlap C."/>
        </authorList>
    </citation>
    <scope>NUCLEOTIDE SEQUENCE [LARGE SCALE GENOMIC DNA]</scope>
    <source>
        <strain evidence="8 11">NRRL B-23120</strain>
    </source>
</reference>
<dbReference type="InterPro" id="IPR013320">
    <property type="entry name" value="ConA-like_dom_sf"/>
</dbReference>
<dbReference type="SUPFAM" id="SSF55545">
    <property type="entry name" value="beta-N-acetylhexosaminidase-like domain"/>
    <property type="match status" value="1"/>
</dbReference>
<dbReference type="Pfam" id="PF00395">
    <property type="entry name" value="SLH"/>
    <property type="match status" value="3"/>
</dbReference>
<evidence type="ECO:0000313" key="9">
    <source>
        <dbReference type="EMBL" id="QAV19712.1"/>
    </source>
</evidence>
<dbReference type="Proteomes" id="UP001527202">
    <property type="component" value="Unassembled WGS sequence"/>
</dbReference>
<dbReference type="GO" id="GO:0005975">
    <property type="term" value="P:carbohydrate metabolic process"/>
    <property type="evidence" value="ECO:0007669"/>
    <property type="project" value="InterPro"/>
</dbReference>
<evidence type="ECO:0000313" key="11">
    <source>
        <dbReference type="Proteomes" id="UP001527202"/>
    </source>
</evidence>
<dbReference type="InterPro" id="IPR000421">
    <property type="entry name" value="FA58C"/>
</dbReference>
<dbReference type="EMBL" id="CP026520">
    <property type="protein sequence ID" value="QAV19712.1"/>
    <property type="molecule type" value="Genomic_DNA"/>
</dbReference>
<dbReference type="Gene3D" id="3.20.20.80">
    <property type="entry name" value="Glycosidases"/>
    <property type="match status" value="1"/>
</dbReference>
<dbReference type="CDD" id="cd06564">
    <property type="entry name" value="GH20_DspB_LnbB-like"/>
    <property type="match status" value="1"/>
</dbReference>
<evidence type="ECO:0000256" key="5">
    <source>
        <dbReference type="SAM" id="SignalP"/>
    </source>
</evidence>
<feature type="domain" description="SLH" evidence="7">
    <location>
        <begin position="1340"/>
        <end position="1403"/>
    </location>
</feature>
<dbReference type="OrthoDB" id="1098018at2"/>
<dbReference type="Gene3D" id="2.60.120.200">
    <property type="match status" value="1"/>
</dbReference>
<evidence type="ECO:0000313" key="10">
    <source>
        <dbReference type="Proteomes" id="UP000288943"/>
    </source>
</evidence>
<dbReference type="KEGG" id="pchi:PC41400_19405"/>
<feature type="domain" description="F5/8 type C" evidence="6">
    <location>
        <begin position="967"/>
        <end position="1111"/>
    </location>
</feature>
<feature type="region of interest" description="Disordered" evidence="4">
    <location>
        <begin position="44"/>
        <end position="77"/>
    </location>
</feature>